<reference evidence="2 3" key="1">
    <citation type="submission" date="2021-07" db="EMBL/GenBank/DDBJ databases">
        <authorList>
            <person name="So Y."/>
        </authorList>
    </citation>
    <scope>NUCLEOTIDE SEQUENCE [LARGE SCALE GENOMIC DNA]</scope>
    <source>
        <strain evidence="2 3">Y3S6</strain>
    </source>
</reference>
<evidence type="ECO:0000313" key="3">
    <source>
        <dbReference type="Proteomes" id="UP000769617"/>
    </source>
</evidence>
<evidence type="ECO:0000313" key="2">
    <source>
        <dbReference type="EMBL" id="MBW6391318.1"/>
    </source>
</evidence>
<organism evidence="2 3">
    <name type="scientific">Billgrantia antri</name>
    <dbReference type="NCBI Taxonomy" id="2846777"/>
    <lineage>
        <taxon>Bacteria</taxon>
        <taxon>Pseudomonadati</taxon>
        <taxon>Pseudomonadota</taxon>
        <taxon>Gammaproteobacteria</taxon>
        <taxon>Oceanospirillales</taxon>
        <taxon>Halomonadaceae</taxon>
        <taxon>Billgrantia</taxon>
    </lineage>
</organism>
<protein>
    <recommendedName>
        <fullName evidence="1">Sulphotransferase Stf0 domain-containing protein</fullName>
    </recommendedName>
</protein>
<comment type="caution">
    <text evidence="2">The sequence shown here is derived from an EMBL/GenBank/DDBJ whole genome shotgun (WGS) entry which is preliminary data.</text>
</comment>
<proteinExistence type="predicted"/>
<gene>
    <name evidence="2" type="ORF">KPL81_09115</name>
</gene>
<dbReference type="InterPro" id="IPR027417">
    <property type="entry name" value="P-loop_NTPase"/>
</dbReference>
<dbReference type="RefSeq" id="WP_219791565.1">
    <property type="nucleotide sequence ID" value="NZ_JAHYCA010000003.1"/>
</dbReference>
<keyword evidence="3" id="KW-1185">Reference proteome</keyword>
<dbReference type="Gene3D" id="3.40.50.300">
    <property type="entry name" value="P-loop containing nucleotide triphosphate hydrolases"/>
    <property type="match status" value="1"/>
</dbReference>
<dbReference type="Proteomes" id="UP000769617">
    <property type="component" value="Unassembled WGS sequence"/>
</dbReference>
<dbReference type="EMBL" id="JAHYCA010000003">
    <property type="protein sequence ID" value="MBW6391318.1"/>
    <property type="molecule type" value="Genomic_DNA"/>
</dbReference>
<sequence length="268" mass="30560">MHLYEEQFSESHDFPRVQSPSKVLVIASTGRSGSHMLGHALHETHRFGFPLEYANPANLSEWKIRLDIDDLQGVMAEIKRRRTSPNGVFGIKLHYPHIKLFGGFDNVVNCFPDAYYILLSRKNLLKQAVSLSIASQTGVWISGQKAVNDNPQYDFAHIDKCLRETILNNASWRYTLAANGCNYIEMDFDHVRHDLDQAINDIARFMGIEIDPADIPRAPVTKKQSNRRNAEWEKRFISDFNASGELLSNAGPSILKRVEGKVKRMLYE</sequence>
<dbReference type="Pfam" id="PF09037">
    <property type="entry name" value="Sulphotransf"/>
    <property type="match status" value="1"/>
</dbReference>
<dbReference type="SUPFAM" id="SSF52540">
    <property type="entry name" value="P-loop containing nucleoside triphosphate hydrolases"/>
    <property type="match status" value="1"/>
</dbReference>
<evidence type="ECO:0000259" key="1">
    <source>
        <dbReference type="Pfam" id="PF09037"/>
    </source>
</evidence>
<name>A0ABS6ZMM8_9GAMM</name>
<accession>A0ABS6ZMM8</accession>
<dbReference type="InterPro" id="IPR024628">
    <property type="entry name" value="Sulfotransferase_Stf0_dom"/>
</dbReference>
<feature type="domain" description="Sulphotransferase Stf0" evidence="1">
    <location>
        <begin position="25"/>
        <end position="238"/>
    </location>
</feature>